<evidence type="ECO:0000313" key="12">
    <source>
        <dbReference type="Proteomes" id="UP000192923"/>
    </source>
</evidence>
<keyword evidence="5 9" id="KW-0067">ATP-binding</keyword>
<dbReference type="InterPro" id="IPR050100">
    <property type="entry name" value="TRAFAC_GTPase_members"/>
</dbReference>
<comment type="pathway">
    <text evidence="1 9">Sulfur metabolism; hydrogen sulfide biosynthesis; sulfite from sulfate: step 1/3.</text>
</comment>
<evidence type="ECO:0000259" key="10">
    <source>
        <dbReference type="PROSITE" id="PS51722"/>
    </source>
</evidence>
<dbReference type="PANTHER" id="PTHR23115">
    <property type="entry name" value="TRANSLATION FACTOR"/>
    <property type="match status" value="1"/>
</dbReference>
<evidence type="ECO:0000256" key="8">
    <source>
        <dbReference type="ARBA" id="ARBA00062688"/>
    </source>
</evidence>
<organism evidence="11 12">
    <name type="scientific">Methylomagnum ishizawai</name>
    <dbReference type="NCBI Taxonomy" id="1760988"/>
    <lineage>
        <taxon>Bacteria</taxon>
        <taxon>Pseudomonadati</taxon>
        <taxon>Pseudomonadota</taxon>
        <taxon>Gammaproteobacteria</taxon>
        <taxon>Methylococcales</taxon>
        <taxon>Methylococcaceae</taxon>
        <taxon>Methylomagnum</taxon>
    </lineage>
</organism>
<name>A0A1Y6D1V6_9GAMM</name>
<dbReference type="STRING" id="1760988.SAMN02949497_3983"/>
<dbReference type="SUPFAM" id="SSF50465">
    <property type="entry name" value="EF-Tu/eEF-1alpha/eIF2-gamma C-terminal domain"/>
    <property type="match status" value="1"/>
</dbReference>
<keyword evidence="4 9" id="KW-0547">Nucleotide-binding</keyword>
<evidence type="ECO:0000256" key="9">
    <source>
        <dbReference type="HAMAP-Rule" id="MF_00062"/>
    </source>
</evidence>
<dbReference type="CDD" id="cd04095">
    <property type="entry name" value="CysN_NoDQ_III"/>
    <property type="match status" value="1"/>
</dbReference>
<dbReference type="InterPro" id="IPR005225">
    <property type="entry name" value="Small_GTP-bd"/>
</dbReference>
<dbReference type="GO" id="GO:0003924">
    <property type="term" value="F:GTPase activity"/>
    <property type="evidence" value="ECO:0007669"/>
    <property type="project" value="InterPro"/>
</dbReference>
<dbReference type="EMBL" id="FXAM01000001">
    <property type="protein sequence ID" value="SMF96581.1"/>
    <property type="molecule type" value="Genomic_DNA"/>
</dbReference>
<dbReference type="PROSITE" id="PS51722">
    <property type="entry name" value="G_TR_2"/>
    <property type="match status" value="1"/>
</dbReference>
<dbReference type="InterPro" id="IPR054696">
    <property type="entry name" value="GTP-eEF1A_C"/>
</dbReference>
<dbReference type="FunFam" id="3.40.50.300:FF:000119">
    <property type="entry name" value="Sulfate adenylyltransferase subunit 1"/>
    <property type="match status" value="1"/>
</dbReference>
<dbReference type="OrthoDB" id="9804504at2"/>
<dbReference type="Pfam" id="PF00009">
    <property type="entry name" value="GTP_EFTU"/>
    <property type="match status" value="1"/>
</dbReference>
<dbReference type="GO" id="GO:0000103">
    <property type="term" value="P:sulfate assimilation"/>
    <property type="evidence" value="ECO:0007669"/>
    <property type="project" value="UniProtKB-UniRule"/>
</dbReference>
<dbReference type="UniPathway" id="UPA00140">
    <property type="reaction ID" value="UER00204"/>
</dbReference>
<protein>
    <recommendedName>
        <fullName evidence="9">Sulfate adenylyltransferase subunit 1</fullName>
        <ecNumber evidence="9">2.7.7.4</ecNumber>
    </recommendedName>
    <alternativeName>
        <fullName evidence="9">ATP-sulfurylase large subunit</fullName>
    </alternativeName>
    <alternativeName>
        <fullName evidence="9">Sulfate adenylate transferase</fullName>
        <shortName evidence="9">SAT</shortName>
    </alternativeName>
</protein>
<dbReference type="InterPro" id="IPR031157">
    <property type="entry name" value="G_TR_CS"/>
</dbReference>
<dbReference type="NCBIfam" id="TIGR00231">
    <property type="entry name" value="small_GTP"/>
    <property type="match status" value="1"/>
</dbReference>
<dbReference type="GO" id="GO:0070814">
    <property type="term" value="P:hydrogen sulfide biosynthetic process"/>
    <property type="evidence" value="ECO:0007669"/>
    <property type="project" value="UniProtKB-UniRule"/>
</dbReference>
<sequence length="548" mass="60045">MSHQSDLIATDIFEYLAQHERKELLRFLTCGNVDDGKSTLIGRLLYDSKMIYVDQIAAIQKDSAKYGTTGDDFDPALLMDGLQAEREQGITIDVAYRYFSTAKRKFIIADTPGHEQYTRNMATGASTCDLAIILVDARNGVQTQTKRHSFIVSLLGIKHVVVAINKMDLVDYSEAVFERIRADYLAFVESLNIHDVRCIPLSALKGDNVVHRSEKMPWYQGEGLMDLLDSIEIAKDQNYRNARFPVQYVNRPHLDFRGYSGTVAAGVFKKGDEVMALPSRKTSRITSIVTYDGELEQAFPPQAVTLTLADEIDVSRGDMLVRPDDLPALDTRFKAHIVWMTEAPMVPGKQYTLKQTTRTVTGSIPQILHRIDVNTLEQHPADQLNLNEIALCEVALSAPVAFDPYALAKGTGAFIVIDRLSNVTIGAGMIVGRADESDTARRVTAEERAARFGQKAATLWLTGPRRVETAYAIERKLFDTGHAAVVLDDEGLAGQAAFIAGQVNRAGVVCICAVEAAPAAATPEQIVAATDDAEAVLALLKAGGVLLD</sequence>
<dbReference type="InterPro" id="IPR011779">
    <property type="entry name" value="SO4_adenylTrfase_lsu"/>
</dbReference>
<evidence type="ECO:0000256" key="4">
    <source>
        <dbReference type="ARBA" id="ARBA00022741"/>
    </source>
</evidence>
<dbReference type="HAMAP" id="MF_00062">
    <property type="entry name" value="Sulf_adenylyltr_sub1"/>
    <property type="match status" value="1"/>
</dbReference>
<keyword evidence="2 9" id="KW-0808">Transferase</keyword>
<dbReference type="Pfam" id="PF22594">
    <property type="entry name" value="GTP-eEF1A_C"/>
    <property type="match status" value="1"/>
</dbReference>
<reference evidence="11 12" key="1">
    <citation type="submission" date="2016-12" db="EMBL/GenBank/DDBJ databases">
        <authorList>
            <person name="Song W.-J."/>
            <person name="Kurnit D.M."/>
        </authorList>
    </citation>
    <scope>NUCLEOTIDE SEQUENCE [LARGE SCALE GENOMIC DNA]</scope>
    <source>
        <strain evidence="11 12">175</strain>
    </source>
</reference>
<comment type="similarity">
    <text evidence="9">Belongs to the TRAFAC class translation factor GTPase superfamily. Classic translation factor GTPase family. CysN/NodQ subfamily.</text>
</comment>
<comment type="function">
    <text evidence="7 9">With CysD forms the ATP sulfurylase (ATPS) that catalyzes the adenylation of sulfate producing adenosine 5'-phosphosulfate (APS) and diphosphate, the first enzymatic step in sulfur assimilation pathway. APS synthesis involves the formation of a high-energy phosphoric-sulfuric acid anhydride bond driven by GTP hydrolysis by CysN coupled to ATP hydrolysis by CysD.</text>
</comment>
<dbReference type="FunFam" id="2.40.30.10:FF:000027">
    <property type="entry name" value="Sulfate adenylyltransferase subunit 1"/>
    <property type="match status" value="1"/>
</dbReference>
<feature type="binding site" evidence="9">
    <location>
        <begin position="31"/>
        <end position="38"/>
    </location>
    <ligand>
        <name>GTP</name>
        <dbReference type="ChEBI" id="CHEBI:37565"/>
    </ligand>
</feature>
<evidence type="ECO:0000256" key="6">
    <source>
        <dbReference type="ARBA" id="ARBA00023134"/>
    </source>
</evidence>
<dbReference type="InterPro" id="IPR000795">
    <property type="entry name" value="T_Tr_GTP-bd_dom"/>
</dbReference>
<evidence type="ECO:0000313" key="11">
    <source>
        <dbReference type="EMBL" id="SMF96581.1"/>
    </source>
</evidence>
<dbReference type="InterPro" id="IPR009001">
    <property type="entry name" value="Transl_elong_EF1A/Init_IF2_C"/>
</dbReference>
<dbReference type="Gene3D" id="2.40.30.10">
    <property type="entry name" value="Translation factors"/>
    <property type="match status" value="2"/>
</dbReference>
<dbReference type="CDD" id="cd03695">
    <property type="entry name" value="CysN_NodQ_II"/>
    <property type="match status" value="1"/>
</dbReference>
<evidence type="ECO:0000256" key="3">
    <source>
        <dbReference type="ARBA" id="ARBA00022695"/>
    </source>
</evidence>
<gene>
    <name evidence="9" type="primary">cysN</name>
    <name evidence="11" type="ORF">SAMN02949497_3983</name>
</gene>
<dbReference type="RefSeq" id="WP_085215452.1">
    <property type="nucleotide sequence ID" value="NZ_FXAM01000001.1"/>
</dbReference>
<feature type="domain" description="Tr-type G" evidence="10">
    <location>
        <begin position="22"/>
        <end position="239"/>
    </location>
</feature>
<dbReference type="Gene3D" id="3.40.50.300">
    <property type="entry name" value="P-loop containing nucleotide triphosphate hydrolases"/>
    <property type="match status" value="1"/>
</dbReference>
<dbReference type="SUPFAM" id="SSF50447">
    <property type="entry name" value="Translation proteins"/>
    <property type="match status" value="1"/>
</dbReference>
<evidence type="ECO:0000256" key="1">
    <source>
        <dbReference type="ARBA" id="ARBA00005048"/>
    </source>
</evidence>
<comment type="subunit">
    <text evidence="8">Heterodimer composed of CysD, the smaller subunit, and CysNC.</text>
</comment>
<evidence type="ECO:0000256" key="7">
    <source>
        <dbReference type="ARBA" id="ARBA00055271"/>
    </source>
</evidence>
<dbReference type="GO" id="GO:0004781">
    <property type="term" value="F:sulfate adenylyltransferase (ATP) activity"/>
    <property type="evidence" value="ECO:0007669"/>
    <property type="project" value="UniProtKB-UniRule"/>
</dbReference>
<dbReference type="InterPro" id="IPR041757">
    <property type="entry name" value="CysN_GTP-bd"/>
</dbReference>
<accession>A0A1Y6D1V6</accession>
<dbReference type="CDD" id="cd04166">
    <property type="entry name" value="CysN_ATPS"/>
    <property type="match status" value="1"/>
</dbReference>
<dbReference type="GO" id="GO:0005525">
    <property type="term" value="F:GTP binding"/>
    <property type="evidence" value="ECO:0007669"/>
    <property type="project" value="UniProtKB-UniRule"/>
</dbReference>
<feature type="binding site" evidence="9">
    <location>
        <begin position="110"/>
        <end position="114"/>
    </location>
    <ligand>
        <name>GTP</name>
        <dbReference type="ChEBI" id="CHEBI:37565"/>
    </ligand>
</feature>
<dbReference type="AlphaFoldDB" id="A0A1Y6D1V6"/>
<keyword evidence="6 9" id="KW-0342">GTP-binding</keyword>
<keyword evidence="12" id="KW-1185">Reference proteome</keyword>
<dbReference type="InterPro" id="IPR027417">
    <property type="entry name" value="P-loop_NTPase"/>
</dbReference>
<evidence type="ECO:0000256" key="5">
    <source>
        <dbReference type="ARBA" id="ARBA00022840"/>
    </source>
</evidence>
<dbReference type="PROSITE" id="PS00301">
    <property type="entry name" value="G_TR_1"/>
    <property type="match status" value="1"/>
</dbReference>
<dbReference type="PRINTS" id="PR00315">
    <property type="entry name" value="ELONGATNFCT"/>
</dbReference>
<dbReference type="NCBIfam" id="TIGR02034">
    <property type="entry name" value="CysN"/>
    <property type="match status" value="1"/>
</dbReference>
<dbReference type="InterPro" id="IPR009000">
    <property type="entry name" value="Transl_B-barrel_sf"/>
</dbReference>
<comment type="catalytic activity">
    <reaction evidence="9">
        <text>sulfate + ATP + H(+) = adenosine 5'-phosphosulfate + diphosphate</text>
        <dbReference type="Rhea" id="RHEA:18133"/>
        <dbReference type="ChEBI" id="CHEBI:15378"/>
        <dbReference type="ChEBI" id="CHEBI:16189"/>
        <dbReference type="ChEBI" id="CHEBI:30616"/>
        <dbReference type="ChEBI" id="CHEBI:33019"/>
        <dbReference type="ChEBI" id="CHEBI:58243"/>
        <dbReference type="EC" id="2.7.7.4"/>
    </reaction>
</comment>
<feature type="binding site" evidence="9">
    <location>
        <begin position="165"/>
        <end position="168"/>
    </location>
    <ligand>
        <name>GTP</name>
        <dbReference type="ChEBI" id="CHEBI:37565"/>
    </ligand>
</feature>
<dbReference type="SUPFAM" id="SSF52540">
    <property type="entry name" value="P-loop containing nucleoside triphosphate hydrolases"/>
    <property type="match status" value="1"/>
</dbReference>
<evidence type="ECO:0000256" key="2">
    <source>
        <dbReference type="ARBA" id="ARBA00022679"/>
    </source>
</evidence>
<dbReference type="NCBIfam" id="NF004035">
    <property type="entry name" value="PRK05506.1"/>
    <property type="match status" value="1"/>
</dbReference>
<dbReference type="NCBIfam" id="NF003478">
    <property type="entry name" value="PRK05124.1"/>
    <property type="match status" value="1"/>
</dbReference>
<dbReference type="Proteomes" id="UP000192923">
    <property type="component" value="Unassembled WGS sequence"/>
</dbReference>
<proteinExistence type="inferred from homology"/>
<dbReference type="GO" id="GO:0005524">
    <property type="term" value="F:ATP binding"/>
    <property type="evidence" value="ECO:0007669"/>
    <property type="project" value="UniProtKB-KW"/>
</dbReference>
<dbReference type="EC" id="2.7.7.4" evidence="9"/>
<dbReference type="InterPro" id="IPR044139">
    <property type="entry name" value="CysN_NoDQ_III"/>
</dbReference>
<dbReference type="InterPro" id="IPR044138">
    <property type="entry name" value="CysN_II"/>
</dbReference>
<keyword evidence="3 9" id="KW-0548">Nucleotidyltransferase</keyword>